<comment type="caution">
    <text evidence="2">The sequence shown here is derived from an EMBL/GenBank/DDBJ whole genome shotgun (WGS) entry which is preliminary data.</text>
</comment>
<proteinExistence type="predicted"/>
<protein>
    <recommendedName>
        <fullName evidence="1">DUF7887 domain-containing protein</fullName>
    </recommendedName>
</protein>
<gene>
    <name evidence="2" type="ORF">Sjap_010784</name>
</gene>
<dbReference type="AlphaFoldDB" id="A0AAP0P417"/>
<feature type="domain" description="DUF7887" evidence="1">
    <location>
        <begin position="53"/>
        <end position="114"/>
    </location>
</feature>
<organism evidence="2 3">
    <name type="scientific">Stephania japonica</name>
    <dbReference type="NCBI Taxonomy" id="461633"/>
    <lineage>
        <taxon>Eukaryota</taxon>
        <taxon>Viridiplantae</taxon>
        <taxon>Streptophyta</taxon>
        <taxon>Embryophyta</taxon>
        <taxon>Tracheophyta</taxon>
        <taxon>Spermatophyta</taxon>
        <taxon>Magnoliopsida</taxon>
        <taxon>Ranunculales</taxon>
        <taxon>Menispermaceae</taxon>
        <taxon>Menispermoideae</taxon>
        <taxon>Cissampelideae</taxon>
        <taxon>Stephania</taxon>
    </lineage>
</organism>
<evidence type="ECO:0000313" key="3">
    <source>
        <dbReference type="Proteomes" id="UP001417504"/>
    </source>
</evidence>
<name>A0AAP0P417_9MAGN</name>
<evidence type="ECO:0000313" key="2">
    <source>
        <dbReference type="EMBL" id="KAK9130297.1"/>
    </source>
</evidence>
<evidence type="ECO:0000259" key="1">
    <source>
        <dbReference type="Pfam" id="PF25397"/>
    </source>
</evidence>
<reference evidence="2 3" key="1">
    <citation type="submission" date="2024-01" db="EMBL/GenBank/DDBJ databases">
        <title>Genome assemblies of Stephania.</title>
        <authorList>
            <person name="Yang L."/>
        </authorList>
    </citation>
    <scope>NUCLEOTIDE SEQUENCE [LARGE SCALE GENOMIC DNA]</scope>
    <source>
        <strain evidence="2">QJT</strain>
        <tissue evidence="2">Leaf</tissue>
    </source>
</reference>
<dbReference type="PANTHER" id="PTHR38389:SF1">
    <property type="entry name" value="DNA-DIRECTED RNA POLYMERASE SUBUNIT BETA"/>
    <property type="match status" value="1"/>
</dbReference>
<sequence length="118" mass="13235">MLTLQSSFIPYTLSPHFSTSRNYKKLKPTFYAQKQDPTESPKTKQEPILSLRVPNVLLARSAVAILCLGFIDAGYSGDWSRIGVISRETEELLKIAAYVVVPLCLFLIFPIIKESEDA</sequence>
<dbReference type="PANTHER" id="PTHR38389">
    <property type="entry name" value="DNA-DIRECTED RNA POLYMERASE SUBUNIT BETA"/>
    <property type="match status" value="1"/>
</dbReference>
<dbReference type="Proteomes" id="UP001417504">
    <property type="component" value="Unassembled WGS sequence"/>
</dbReference>
<accession>A0AAP0P417</accession>
<keyword evidence="3" id="KW-1185">Reference proteome</keyword>
<dbReference type="InterPro" id="IPR057209">
    <property type="entry name" value="DUF7887"/>
</dbReference>
<dbReference type="EMBL" id="JBBNAE010000004">
    <property type="protein sequence ID" value="KAK9130297.1"/>
    <property type="molecule type" value="Genomic_DNA"/>
</dbReference>
<dbReference type="Pfam" id="PF25397">
    <property type="entry name" value="DUF7887"/>
    <property type="match status" value="1"/>
</dbReference>